<keyword evidence="1" id="KW-0812">Transmembrane</keyword>
<dbReference type="Proteomes" id="UP000838756">
    <property type="component" value="Unassembled WGS sequence"/>
</dbReference>
<evidence type="ECO:0000256" key="1">
    <source>
        <dbReference type="SAM" id="Phobius"/>
    </source>
</evidence>
<reference evidence="2" key="1">
    <citation type="submission" date="2022-03" db="EMBL/GenBank/DDBJ databases">
        <authorList>
            <person name="Lindestad O."/>
        </authorList>
    </citation>
    <scope>NUCLEOTIDE SEQUENCE</scope>
</reference>
<dbReference type="OrthoDB" id="6334967at2759"/>
<feature type="transmembrane region" description="Helical" evidence="1">
    <location>
        <begin position="17"/>
        <end position="37"/>
    </location>
</feature>
<keyword evidence="1" id="KW-0472">Membrane</keyword>
<name>A0A8S4SPA4_9NEOP</name>
<accession>A0A8S4SPA4</accession>
<organism evidence="2 3">
    <name type="scientific">Pararge aegeria aegeria</name>
    <dbReference type="NCBI Taxonomy" id="348720"/>
    <lineage>
        <taxon>Eukaryota</taxon>
        <taxon>Metazoa</taxon>
        <taxon>Ecdysozoa</taxon>
        <taxon>Arthropoda</taxon>
        <taxon>Hexapoda</taxon>
        <taxon>Insecta</taxon>
        <taxon>Pterygota</taxon>
        <taxon>Neoptera</taxon>
        <taxon>Endopterygota</taxon>
        <taxon>Lepidoptera</taxon>
        <taxon>Glossata</taxon>
        <taxon>Ditrysia</taxon>
        <taxon>Papilionoidea</taxon>
        <taxon>Nymphalidae</taxon>
        <taxon>Satyrinae</taxon>
        <taxon>Satyrini</taxon>
        <taxon>Parargina</taxon>
        <taxon>Pararge</taxon>
    </lineage>
</organism>
<comment type="caution">
    <text evidence="2">The sequence shown here is derived from an EMBL/GenBank/DDBJ whole genome shotgun (WGS) entry which is preliminary data.</text>
</comment>
<evidence type="ECO:0000313" key="3">
    <source>
        <dbReference type="Proteomes" id="UP000838756"/>
    </source>
</evidence>
<dbReference type="GO" id="GO:0016020">
    <property type="term" value="C:membrane"/>
    <property type="evidence" value="ECO:0007669"/>
    <property type="project" value="TreeGrafter"/>
</dbReference>
<dbReference type="EMBL" id="CAKXAJ010026423">
    <property type="protein sequence ID" value="CAH2268243.1"/>
    <property type="molecule type" value="Genomic_DNA"/>
</dbReference>
<dbReference type="InterPro" id="IPR012464">
    <property type="entry name" value="DUF1676"/>
</dbReference>
<dbReference type="PANTHER" id="PTHR21879">
    <property type="entry name" value="FI03362P-RELATED-RELATED"/>
    <property type="match status" value="1"/>
</dbReference>
<keyword evidence="3" id="KW-1185">Reference proteome</keyword>
<protein>
    <submittedName>
        <fullName evidence="2">Jg22302 protein</fullName>
    </submittedName>
</protein>
<sequence>MARRDRNGWAYGGDDSFRIQSIIAKIFILILISYVLVTECSNNGTEDITRLNSEIPEKLKILEAFTGRGFFSDVYQNGTFRTGNSLWDNLLNKCSLKPSVSCLQKNFYSYLDDSLDLNGDISVASGVNFKKNNVDMNKYSKEANVIYLTGSKDKDKYERSFEEENEINDDEESETPFEEVTDALYKKGVKFLMTHDMKVTLPEMLFDGATLKVSPRALTKTGALVHIDLEPSDNHVGHGRIFFHKIKKYIKKKLVMAALAIILVVKLIALKLIFVLPIILGVTTAKKIFLKILLFLFPALSHIFKLCSWYHQNYHTTKPVGPPNPYYRNKKVGVRDPVQLEKESLIRAASLAAKAPPSPVRDELLRVSAAKLSESNRVKAETELVRQQQEILAAQDPDSIAAEKFYGTLLERVDIILGSIGAKDIGCKERAVCSLYKDPFKHAPYSNLVSNELSKDSNELVPPADSTMALRYFRYVQAARDGQESKDCVLLYPNCNVDYNK</sequence>
<keyword evidence="1" id="KW-1133">Transmembrane helix</keyword>
<dbReference type="AlphaFoldDB" id="A0A8S4SPA4"/>
<dbReference type="Pfam" id="PF07898">
    <property type="entry name" value="DUF1676"/>
    <property type="match status" value="1"/>
</dbReference>
<dbReference type="PANTHER" id="PTHR21879:SF4">
    <property type="entry name" value="OSIRIS 17, ISOFORM C"/>
    <property type="match status" value="1"/>
</dbReference>
<evidence type="ECO:0000313" key="2">
    <source>
        <dbReference type="EMBL" id="CAH2268243.1"/>
    </source>
</evidence>
<gene>
    <name evidence="2" type="primary">jg22302</name>
    <name evidence="2" type="ORF">PAEG_LOCUS26634</name>
</gene>
<proteinExistence type="predicted"/>
<feature type="transmembrane region" description="Helical" evidence="1">
    <location>
        <begin position="254"/>
        <end position="282"/>
    </location>
</feature>